<comment type="caution">
    <text evidence="4">The sequence shown here is derived from an EMBL/GenBank/DDBJ whole genome shotgun (WGS) entry which is preliminary data.</text>
</comment>
<evidence type="ECO:0000313" key="5">
    <source>
        <dbReference type="Proteomes" id="UP001057753"/>
    </source>
</evidence>
<keyword evidence="4" id="KW-0378">Hydrolase</keyword>
<dbReference type="EMBL" id="JABXYM010000001">
    <property type="protein sequence ID" value="MCR6095161.1"/>
    <property type="molecule type" value="Genomic_DNA"/>
</dbReference>
<dbReference type="PANTHER" id="PTHR42886">
    <property type="entry name" value="RE40534P-RELATED"/>
    <property type="match status" value="1"/>
</dbReference>
<dbReference type="InterPro" id="IPR029058">
    <property type="entry name" value="AB_hydrolase_fold"/>
</dbReference>
<feature type="active site" description="Charge relay system" evidence="1">
    <location>
        <position position="207"/>
    </location>
</feature>
<dbReference type="RefSeq" id="WP_257819851.1">
    <property type="nucleotide sequence ID" value="NZ_JABXYM010000001.1"/>
</dbReference>
<dbReference type="InterPro" id="IPR022742">
    <property type="entry name" value="Hydrolase_4"/>
</dbReference>
<gene>
    <name evidence="4" type="ORF">HXA33_01180</name>
</gene>
<dbReference type="InterPro" id="IPR012354">
    <property type="entry name" value="Esterase_lipase"/>
</dbReference>
<dbReference type="PANTHER" id="PTHR42886:SF29">
    <property type="entry name" value="PUMMELIG, ISOFORM A"/>
    <property type="match status" value="1"/>
</dbReference>
<dbReference type="AlphaFoldDB" id="A0A9Q4FX59"/>
<proteinExistence type="predicted"/>
<dbReference type="Proteomes" id="UP001057753">
    <property type="component" value="Unassembled WGS sequence"/>
</dbReference>
<feature type="domain" description="Serine aminopeptidase S33" evidence="3">
    <location>
        <begin position="4"/>
        <end position="211"/>
    </location>
</feature>
<evidence type="ECO:0000313" key="4">
    <source>
        <dbReference type="EMBL" id="MCR6095161.1"/>
    </source>
</evidence>
<dbReference type="Gene3D" id="3.40.50.1820">
    <property type="entry name" value="alpha/beta hydrolase"/>
    <property type="match status" value="1"/>
</dbReference>
<organism evidence="4 5">
    <name type="scientific">Salipaludibacillus agaradhaerens</name>
    <name type="common">Bacillus agaradhaerens</name>
    <dbReference type="NCBI Taxonomy" id="76935"/>
    <lineage>
        <taxon>Bacteria</taxon>
        <taxon>Bacillati</taxon>
        <taxon>Bacillota</taxon>
        <taxon>Bacilli</taxon>
        <taxon>Bacillales</taxon>
        <taxon>Bacillaceae</taxon>
    </lineage>
</organism>
<evidence type="ECO:0000256" key="2">
    <source>
        <dbReference type="PIRSR" id="PIRSR017388-2"/>
    </source>
</evidence>
<protein>
    <submittedName>
        <fullName evidence="4">Alpha/beta fold hydrolase</fullName>
    </submittedName>
</protein>
<dbReference type="GO" id="GO:0052689">
    <property type="term" value="F:carboxylic ester hydrolase activity"/>
    <property type="evidence" value="ECO:0007669"/>
    <property type="project" value="InterPro"/>
</dbReference>
<reference evidence="4" key="1">
    <citation type="submission" date="2020-06" db="EMBL/GenBank/DDBJ databases">
        <title>Insight into the genomes of haloalkaliphilic bacilli from Kenyan soda lakes.</title>
        <authorList>
            <person name="Mwirichia R."/>
            <person name="Villamizar G.C."/>
            <person name="Poehlein A."/>
            <person name="Mugweru J."/>
            <person name="Kipnyargis A."/>
            <person name="Kiplimo D."/>
            <person name="Orwa P."/>
            <person name="Daniel R."/>
        </authorList>
    </citation>
    <scope>NUCLEOTIDE SEQUENCE</scope>
    <source>
        <strain evidence="4">B1096_S55</strain>
    </source>
</reference>
<feature type="binding site" evidence="2">
    <location>
        <position position="10"/>
    </location>
    <ligand>
        <name>substrate</name>
    </ligand>
</feature>
<dbReference type="Pfam" id="PF12146">
    <property type="entry name" value="Hydrolase_4"/>
    <property type="match status" value="1"/>
</dbReference>
<accession>A0A9Q4FX59</accession>
<feature type="binding site" evidence="2">
    <location>
        <position position="79"/>
    </location>
    <ligand>
        <name>substrate</name>
    </ligand>
</feature>
<feature type="active site" description="Nucleophile" evidence="1">
    <location>
        <position position="78"/>
    </location>
</feature>
<dbReference type="PIRSF" id="PIRSF017388">
    <property type="entry name" value="Esterase_lipase"/>
    <property type="match status" value="1"/>
</dbReference>
<feature type="active site" description="Charge relay system" evidence="1">
    <location>
        <position position="177"/>
    </location>
</feature>
<keyword evidence="5" id="KW-1185">Reference proteome</keyword>
<evidence type="ECO:0000259" key="3">
    <source>
        <dbReference type="Pfam" id="PF12146"/>
    </source>
</evidence>
<dbReference type="SUPFAM" id="SSF53474">
    <property type="entry name" value="alpha/beta-Hydrolases"/>
    <property type="match status" value="1"/>
</dbReference>
<name>A0A9Q4FX59_SALAG</name>
<sequence length="228" mass="26579">MIGCLIVHGFVGTPDETAEIEHHLKDKNWLVYCPELPGHDGTKEGLKSVTYKHWLYKAEVAMKELLNRCDKVYVIGFSMGGVIASYLASKYPVERLVLISSAIYYLNIKQLMQDMRGWLIESIRGDLDDDDIYQFYKAKIQRLPMTATFEFAKMVKRLRPHVDEITAPTLVIQGKNDGLVPEKSAEYIYEHIQSKEKELFYFPEAKHYIWFGDEKDELLEMIDDFFHK</sequence>
<evidence type="ECO:0000256" key="1">
    <source>
        <dbReference type="PIRSR" id="PIRSR017388-1"/>
    </source>
</evidence>